<reference evidence="3" key="1">
    <citation type="journal article" date="2020" name="MBio">
        <title>'Candidatus Ethanoperedens,' a Thermophilic Genus of Archaea Mediating the Anaerobic Oxidation of Ethane.</title>
        <authorList>
            <person name="Hahn C.J."/>
            <person name="Laso-Perez R."/>
            <person name="Vulcano F."/>
            <person name="Vaziourakis K.M."/>
            <person name="Stokke R."/>
            <person name="Steen I.H."/>
            <person name="Teske A."/>
            <person name="Boetius A."/>
            <person name="Liebeke M."/>
            <person name="Amann R."/>
            <person name="Knittel K."/>
            <person name="Wegener G."/>
        </authorList>
    </citation>
    <scope>NUCLEOTIDE SEQUENCE</scope>
    <source>
        <strain evidence="3">GoM-Arc1-LC-WB58</strain>
    </source>
</reference>
<keyword evidence="1" id="KW-0812">Transmembrane</keyword>
<organism evidence="3 4">
    <name type="scientific">Candidatus Ethanoperedens thermophilum</name>
    <dbReference type="NCBI Taxonomy" id="2766897"/>
    <lineage>
        <taxon>Archaea</taxon>
        <taxon>Methanobacteriati</taxon>
        <taxon>Methanobacteriota</taxon>
        <taxon>Stenosarchaea group</taxon>
        <taxon>Methanomicrobia</taxon>
        <taxon>Methanosarcinales</taxon>
        <taxon>Methanosarcinales incertae sedis</taxon>
        <taxon>GOM Arc I cluster</taxon>
        <taxon>Candidatus Ethanoperedens</taxon>
    </lineage>
</organism>
<dbReference type="AlphaFoldDB" id="A0A848D9X7"/>
<evidence type="ECO:0000259" key="2">
    <source>
        <dbReference type="Pfam" id="PF11984"/>
    </source>
</evidence>
<dbReference type="InterPro" id="IPR014263">
    <property type="entry name" value="Methanolan_biosynth_EpsI"/>
</dbReference>
<sequence length="290" mass="32464">MYKKEYSTVTGLFVLTLIIAMLLSTPGTILARQATFIDSELSHASGHEVSVRLKMDIGSTEYMAAFPTQIGDWKSGTEYDMSKTGESLGADLMLARAYSRQGVYPATPIFFMITRSSNRSSFHPPIVCYPALGYTIEEEARENIIISNISWMESIFGTSKQQDINHSISVKKLVVTKESDGEVRERRVVLYFYVKDNPLVSNMVTMLRVSALIPLHGPIGSSERILDDCKEFISDTIPYMFEFPEKNEDVIAVSLVKSGIGGCVLIAALVLLPLLIIIYPMIRRHYLKNQ</sequence>
<protein>
    <submittedName>
        <fullName evidence="3">Exosortase-associated EpsI family protein</fullName>
    </submittedName>
</protein>
<evidence type="ECO:0000313" key="3">
    <source>
        <dbReference type="EMBL" id="NMG83366.1"/>
    </source>
</evidence>
<evidence type="ECO:0000313" key="4">
    <source>
        <dbReference type="Proteomes" id="UP000606580"/>
    </source>
</evidence>
<gene>
    <name evidence="3" type="ORF">GIS02_04080</name>
</gene>
<accession>A0A848D9X7</accession>
<proteinExistence type="predicted"/>
<dbReference type="EMBL" id="WNEG01000078">
    <property type="protein sequence ID" value="NMG83366.1"/>
    <property type="molecule type" value="Genomic_DNA"/>
</dbReference>
<keyword evidence="1" id="KW-1133">Transmembrane helix</keyword>
<feature type="transmembrane region" description="Helical" evidence="1">
    <location>
        <begin position="259"/>
        <end position="282"/>
    </location>
</feature>
<comment type="caution">
    <text evidence="3">The sequence shown here is derived from an EMBL/GenBank/DDBJ whole genome shotgun (WGS) entry which is preliminary data.</text>
</comment>
<dbReference type="Pfam" id="PF11984">
    <property type="entry name" value="DUF3485"/>
    <property type="match status" value="1"/>
</dbReference>
<dbReference type="Proteomes" id="UP000606580">
    <property type="component" value="Unassembled WGS sequence"/>
</dbReference>
<evidence type="ECO:0000256" key="1">
    <source>
        <dbReference type="SAM" id="Phobius"/>
    </source>
</evidence>
<name>A0A848D9X7_9EURY</name>
<keyword evidence="1" id="KW-0472">Membrane</keyword>
<feature type="domain" description="Methanolan biosynthesis EpsI" evidence="2">
    <location>
        <begin position="60"/>
        <end position="157"/>
    </location>
</feature>